<dbReference type="EMBL" id="CQPA01000082">
    <property type="protein sequence ID" value="CNV27896.1"/>
    <property type="molecule type" value="Genomic_DNA"/>
</dbReference>
<evidence type="ECO:0000313" key="1">
    <source>
        <dbReference type="EMBL" id="CNT87169.1"/>
    </source>
</evidence>
<dbReference type="Proteomes" id="UP000041314">
    <property type="component" value="Unassembled WGS sequence"/>
</dbReference>
<dbReference type="EMBL" id="CQPD01000009">
    <property type="protein sequence ID" value="CNT87169.1"/>
    <property type="molecule type" value="Genomic_DNA"/>
</dbReference>
<name>A0A655ENW4_SALET</name>
<dbReference type="Proteomes" id="UP000042394">
    <property type="component" value="Unassembled WGS sequence"/>
</dbReference>
<reference evidence="3 4" key="1">
    <citation type="submission" date="2015-03" db="EMBL/GenBank/DDBJ databases">
        <authorList>
            <consortium name="Pathogen Informatics"/>
        </authorList>
    </citation>
    <scope>NUCLEOTIDE SEQUENCE [LARGE SCALE GENOMIC DNA]</scope>
    <source>
        <strain evidence="2 3">A1104</strain>
        <strain evidence="1 4">D4891</strain>
    </source>
</reference>
<proteinExistence type="predicted"/>
<sequence>MKLDLVDHRGNAGFIDQTLEVMDLKVTDPNTLYQPLFLQRDHAFPGVDIVIDSRYGPVHQIEIEIIKLQFFQTLLQGFAGTFLIVIPQLSGDKQLFPRHARCF</sequence>
<evidence type="ECO:0000313" key="3">
    <source>
        <dbReference type="Proteomes" id="UP000041314"/>
    </source>
</evidence>
<evidence type="ECO:0000313" key="4">
    <source>
        <dbReference type="Proteomes" id="UP000042394"/>
    </source>
</evidence>
<evidence type="ECO:0000313" key="2">
    <source>
        <dbReference type="EMBL" id="CNV27896.1"/>
    </source>
</evidence>
<organism evidence="2 3">
    <name type="scientific">Salmonella enterica subsp. enterica serovar Bovismorbificans</name>
    <dbReference type="NCBI Taxonomy" id="58097"/>
    <lineage>
        <taxon>Bacteria</taxon>
        <taxon>Pseudomonadati</taxon>
        <taxon>Pseudomonadota</taxon>
        <taxon>Gammaproteobacteria</taxon>
        <taxon>Enterobacterales</taxon>
        <taxon>Enterobacteriaceae</taxon>
        <taxon>Salmonella</taxon>
    </lineage>
</organism>
<gene>
    <name evidence="2" type="ORF">ERS008198_04885</name>
    <name evidence="1" type="ORF">ERS008207_01219</name>
</gene>
<dbReference type="AlphaFoldDB" id="A0A655ENW4"/>
<accession>A0A655ENW4</accession>
<protein>
    <submittedName>
        <fullName evidence="2">Uncharacterized protein</fullName>
    </submittedName>
</protein>